<evidence type="ECO:0000313" key="1">
    <source>
        <dbReference type="EMBL" id="WVY97825.1"/>
    </source>
</evidence>
<keyword evidence="2" id="KW-1185">Reference proteome</keyword>
<name>A0AAQ3RN69_VIGMU</name>
<feature type="non-terminal residue" evidence="1">
    <location>
        <position position="111"/>
    </location>
</feature>
<organism evidence="1 2">
    <name type="scientific">Vigna mungo</name>
    <name type="common">Black gram</name>
    <name type="synonym">Phaseolus mungo</name>
    <dbReference type="NCBI Taxonomy" id="3915"/>
    <lineage>
        <taxon>Eukaryota</taxon>
        <taxon>Viridiplantae</taxon>
        <taxon>Streptophyta</taxon>
        <taxon>Embryophyta</taxon>
        <taxon>Tracheophyta</taxon>
        <taxon>Spermatophyta</taxon>
        <taxon>Magnoliopsida</taxon>
        <taxon>eudicotyledons</taxon>
        <taxon>Gunneridae</taxon>
        <taxon>Pentapetalae</taxon>
        <taxon>rosids</taxon>
        <taxon>fabids</taxon>
        <taxon>Fabales</taxon>
        <taxon>Fabaceae</taxon>
        <taxon>Papilionoideae</taxon>
        <taxon>50 kb inversion clade</taxon>
        <taxon>NPAAA clade</taxon>
        <taxon>indigoferoid/millettioid clade</taxon>
        <taxon>Phaseoleae</taxon>
        <taxon>Vigna</taxon>
    </lineage>
</organism>
<dbReference type="EMBL" id="CP144692">
    <property type="protein sequence ID" value="WVY97825.1"/>
    <property type="molecule type" value="Genomic_DNA"/>
</dbReference>
<proteinExistence type="predicted"/>
<accession>A0AAQ3RN69</accession>
<reference evidence="1 2" key="1">
    <citation type="journal article" date="2023" name="Life. Sci Alliance">
        <title>Evolutionary insights into 3D genome organization and epigenetic landscape of Vigna mungo.</title>
        <authorList>
            <person name="Junaid A."/>
            <person name="Singh B."/>
            <person name="Bhatia S."/>
        </authorList>
    </citation>
    <scope>NUCLEOTIDE SEQUENCE [LARGE SCALE GENOMIC DNA]</scope>
    <source>
        <strain evidence="1">Urdbean</strain>
    </source>
</reference>
<protein>
    <submittedName>
        <fullName evidence="1">Uncharacterized protein</fullName>
    </submittedName>
</protein>
<evidence type="ECO:0000313" key="2">
    <source>
        <dbReference type="Proteomes" id="UP001374535"/>
    </source>
</evidence>
<dbReference type="AlphaFoldDB" id="A0AAQ3RN69"/>
<gene>
    <name evidence="1" type="ORF">V8G54_029976</name>
</gene>
<sequence length="111" mass="12316">MSSRKCSRAFPHPLLKMKLPRVKSPKCVDSVLVLPRGSSLYVPKSPPIIQPKSKNINMFPAKKRSAPANRVNLSRRECGALPFKNEIAETKRRVSPPLAAAALKGHVVFKF</sequence>
<dbReference type="Proteomes" id="UP001374535">
    <property type="component" value="Chromosome 9"/>
</dbReference>